<feature type="repeat" description="WD" evidence="1">
    <location>
        <begin position="287"/>
        <end position="303"/>
    </location>
</feature>
<dbReference type="PANTHER" id="PTHR19871:SF14">
    <property type="entry name" value="DUF4062 DOMAIN-CONTAINING PROTEIN"/>
    <property type="match status" value="1"/>
</dbReference>
<dbReference type="InterPro" id="IPR036322">
    <property type="entry name" value="WD40_repeat_dom_sf"/>
</dbReference>
<feature type="domain" description="NWD2 C-terminal beta-propeller" evidence="2">
    <location>
        <begin position="308"/>
        <end position="442"/>
    </location>
</feature>
<dbReference type="EMBL" id="OC915115">
    <property type="protein sequence ID" value="CAD7638703.1"/>
    <property type="molecule type" value="Genomic_DNA"/>
</dbReference>
<dbReference type="InterPro" id="IPR001680">
    <property type="entry name" value="WD40_rpt"/>
</dbReference>
<dbReference type="EMBL" id="CAJPVJ010000290">
    <property type="protein sequence ID" value="CAG2161948.1"/>
    <property type="molecule type" value="Genomic_DNA"/>
</dbReference>
<feature type="domain" description="NWD2 C-terminal beta-propeller" evidence="2">
    <location>
        <begin position="444"/>
        <end position="540"/>
    </location>
</feature>
<accession>A0A7R9LBT9</accession>
<proteinExistence type="predicted"/>
<keyword evidence="1" id="KW-0853">WD repeat</keyword>
<dbReference type="OrthoDB" id="6410793at2759"/>
<evidence type="ECO:0000259" key="2">
    <source>
        <dbReference type="Pfam" id="PF23586"/>
    </source>
</evidence>
<dbReference type="InterPro" id="IPR052752">
    <property type="entry name" value="NACHT-WD_repeat"/>
</dbReference>
<dbReference type="AlphaFoldDB" id="A0A7R9LBT9"/>
<dbReference type="Pfam" id="PF23586">
    <property type="entry name" value="Beta-prop_NWD2_C"/>
    <property type="match status" value="2"/>
</dbReference>
<dbReference type="PROSITE" id="PS50082">
    <property type="entry name" value="WD_REPEATS_2"/>
    <property type="match status" value="1"/>
</dbReference>
<dbReference type="PANTHER" id="PTHR19871">
    <property type="entry name" value="BETA TRANSDUCIN-RELATED PROTEIN"/>
    <property type="match status" value="1"/>
</dbReference>
<name>A0A7R9LBT9_9ACAR</name>
<evidence type="ECO:0000313" key="3">
    <source>
        <dbReference type="EMBL" id="CAD7638703.1"/>
    </source>
</evidence>
<keyword evidence="4" id="KW-1185">Reference proteome</keyword>
<sequence length="596" mass="67711">MGVWGGGVEKPFKYTEPQKERFKLIEEESKADRKVPTQPLAYFSVDGRITRYNLRKLAELPYHLIRAKRFNDLLKTFPNMIGPQILARLLCLRDDCPNIRNLLKQCDTKGALHCALLPVNHCLHTPGGPLIAAIALNKSRTIVFVGDLSNKVCYHRRRRNRWSPKRQLSTDDIQTGNQLLSLQVFKHKFLVALHLRGFYIWTIDSLPLSDKCLYLPLPHTVRNISIKPLKCSNPIVFSKTNQYLMAGVRKSLYIYCLQSSQLLKTLDAHFARIVQIKSYIVDDLDAIVTSSFDKTIKVWNIKNLFERVHTIDKMDLPIDSISFSSQKNLALTVTRNSVGIWSLERAQLLTTLSDSKIGAIVTHAIITDDARYVLSIENDNFLVWDLNDLKIVFKEQENNVKDLIVCDNDSKALIIRQVSDENDVKNMVMSVRAVPTGDKLYRGKETVVGLIGGEFSYILDVLTQRVMTRITRWNGQIDSSGKFGLFVPQRGGLELIDLKYGSTLKVLLPHTSEGVVRVMTGFTSDNSYVFYYHTMKKTIRKDCVKHLNELPSRMSASTLTQQNPFKTWRTVAKLAVIAAKTQTQGSQTDSKTCVLS</sequence>
<reference evidence="3" key="1">
    <citation type="submission" date="2020-11" db="EMBL/GenBank/DDBJ databases">
        <authorList>
            <person name="Tran Van P."/>
        </authorList>
    </citation>
    <scope>NUCLEOTIDE SEQUENCE</scope>
</reference>
<gene>
    <name evidence="3" type="ORF">ONB1V03_LOCUS1549</name>
</gene>
<protein>
    <recommendedName>
        <fullName evidence="2">NWD2 C-terminal beta-propeller domain-containing protein</fullName>
    </recommendedName>
</protein>
<dbReference type="InterPro" id="IPR015943">
    <property type="entry name" value="WD40/YVTN_repeat-like_dom_sf"/>
</dbReference>
<dbReference type="SUPFAM" id="SSF50978">
    <property type="entry name" value="WD40 repeat-like"/>
    <property type="match status" value="1"/>
</dbReference>
<dbReference type="Gene3D" id="2.130.10.10">
    <property type="entry name" value="YVTN repeat-like/Quinoprotein amine dehydrogenase"/>
    <property type="match status" value="1"/>
</dbReference>
<dbReference type="InterPro" id="IPR056534">
    <property type="entry name" value="Beta-prop_NWD2_C"/>
</dbReference>
<evidence type="ECO:0000313" key="4">
    <source>
        <dbReference type="Proteomes" id="UP000728032"/>
    </source>
</evidence>
<evidence type="ECO:0000256" key="1">
    <source>
        <dbReference type="PROSITE-ProRule" id="PRU00221"/>
    </source>
</evidence>
<dbReference type="SMART" id="SM00320">
    <property type="entry name" value="WD40"/>
    <property type="match status" value="3"/>
</dbReference>
<organism evidence="3">
    <name type="scientific">Oppiella nova</name>
    <dbReference type="NCBI Taxonomy" id="334625"/>
    <lineage>
        <taxon>Eukaryota</taxon>
        <taxon>Metazoa</taxon>
        <taxon>Ecdysozoa</taxon>
        <taxon>Arthropoda</taxon>
        <taxon>Chelicerata</taxon>
        <taxon>Arachnida</taxon>
        <taxon>Acari</taxon>
        <taxon>Acariformes</taxon>
        <taxon>Sarcoptiformes</taxon>
        <taxon>Oribatida</taxon>
        <taxon>Brachypylina</taxon>
        <taxon>Oppioidea</taxon>
        <taxon>Oppiidae</taxon>
        <taxon>Oppiella</taxon>
    </lineage>
</organism>
<dbReference type="Proteomes" id="UP000728032">
    <property type="component" value="Unassembled WGS sequence"/>
</dbReference>